<feature type="region of interest" description="Disordered" evidence="6">
    <location>
        <begin position="256"/>
        <end position="305"/>
    </location>
</feature>
<keyword evidence="10" id="KW-1185">Reference proteome</keyword>
<evidence type="ECO:0000313" key="10">
    <source>
        <dbReference type="Proteomes" id="UP000007799"/>
    </source>
</evidence>
<sequence length="305" mass="34973">MTDIVRAGWATKRGNINKNWRRRYFVLKKDSTLTYYKTQDFLQTKPRGVIDITKAIDFHDPNACDALVPWPKTAAVNARFEIQLPGRTYHIFCDTPQDCDEWLSKMRQLTGREDEHPHTTSTTAQAASRKPSRSEQQQQKLHKELKDLVSLDDNKCCFDCGRDGPTWASWNLGVFICLACAGLHRSLGPRISNVKNINLDTWSQSQVDNLRKIGNKNARELYLCRAPEDLQPPMNDIEQAEQFLRDKYVDRKYGEAIESEDSSSDSSDDNNDDDDEDDHVTTTMNIEASNLNATTDPMAQHRWTD</sequence>
<proteinExistence type="predicted"/>
<keyword evidence="1" id="KW-0343">GTPase activation</keyword>
<feature type="compositionally biased region" description="Polar residues" evidence="6">
    <location>
        <begin position="281"/>
        <end position="297"/>
    </location>
</feature>
<accession>F2ULI3</accession>
<dbReference type="KEGG" id="sre:PTSG_09616"/>
<gene>
    <name evidence="9" type="ORF">PTSG_09616</name>
</gene>
<dbReference type="InterPro" id="IPR011993">
    <property type="entry name" value="PH-like_dom_sf"/>
</dbReference>
<dbReference type="PROSITE" id="PS50115">
    <property type="entry name" value="ARFGAP"/>
    <property type="match status" value="1"/>
</dbReference>
<dbReference type="SMART" id="SM00105">
    <property type="entry name" value="ArfGap"/>
    <property type="match status" value="1"/>
</dbReference>
<dbReference type="PRINTS" id="PR00405">
    <property type="entry name" value="REVINTRACTNG"/>
</dbReference>
<dbReference type="AlphaFoldDB" id="F2ULI3"/>
<dbReference type="InterPro" id="IPR037278">
    <property type="entry name" value="ARFGAP/RecO"/>
</dbReference>
<keyword evidence="3 5" id="KW-0863">Zinc-finger</keyword>
<dbReference type="Pfam" id="PF01412">
    <property type="entry name" value="ArfGap"/>
    <property type="match status" value="1"/>
</dbReference>
<dbReference type="Gene3D" id="2.30.29.30">
    <property type="entry name" value="Pleckstrin-homology domain (PH domain)/Phosphotyrosine-binding domain (PTB)"/>
    <property type="match status" value="1"/>
</dbReference>
<dbReference type="RefSeq" id="XP_004990044.1">
    <property type="nucleotide sequence ID" value="XM_004989987.1"/>
</dbReference>
<dbReference type="InterPro" id="IPR038508">
    <property type="entry name" value="ArfGAP_dom_sf"/>
</dbReference>
<dbReference type="OrthoDB" id="73919at2759"/>
<dbReference type="GO" id="GO:0005737">
    <property type="term" value="C:cytoplasm"/>
    <property type="evidence" value="ECO:0007669"/>
    <property type="project" value="TreeGrafter"/>
</dbReference>
<dbReference type="STRING" id="946362.F2ULI3"/>
<dbReference type="PROSITE" id="PS50003">
    <property type="entry name" value="PH_DOMAIN"/>
    <property type="match status" value="1"/>
</dbReference>
<evidence type="ECO:0000256" key="3">
    <source>
        <dbReference type="ARBA" id="ARBA00022771"/>
    </source>
</evidence>
<keyword evidence="2" id="KW-0479">Metal-binding</keyword>
<dbReference type="EMBL" id="GL832980">
    <property type="protein sequence ID" value="EGD77982.1"/>
    <property type="molecule type" value="Genomic_DNA"/>
</dbReference>
<dbReference type="CDD" id="cd08204">
    <property type="entry name" value="ArfGap"/>
    <property type="match status" value="1"/>
</dbReference>
<dbReference type="eggNOG" id="KOG0703">
    <property type="taxonomic scope" value="Eukaryota"/>
</dbReference>
<dbReference type="GO" id="GO:0008270">
    <property type="term" value="F:zinc ion binding"/>
    <property type="evidence" value="ECO:0007669"/>
    <property type="project" value="UniProtKB-KW"/>
</dbReference>
<dbReference type="InterPro" id="IPR001849">
    <property type="entry name" value="PH_domain"/>
</dbReference>
<feature type="region of interest" description="Disordered" evidence="6">
    <location>
        <begin position="111"/>
        <end position="139"/>
    </location>
</feature>
<dbReference type="OMA" id="GTECEAW"/>
<dbReference type="Proteomes" id="UP000007799">
    <property type="component" value="Unassembled WGS sequence"/>
</dbReference>
<dbReference type="SUPFAM" id="SSF57863">
    <property type="entry name" value="ArfGap/RecO-like zinc finger"/>
    <property type="match status" value="1"/>
</dbReference>
<dbReference type="Gene3D" id="1.10.220.150">
    <property type="entry name" value="Arf GTPase activating protein"/>
    <property type="match status" value="1"/>
</dbReference>
<evidence type="ECO:0000256" key="6">
    <source>
        <dbReference type="SAM" id="MobiDB-lite"/>
    </source>
</evidence>
<dbReference type="PANTHER" id="PTHR45705:SF1">
    <property type="entry name" value="FI20236P1"/>
    <property type="match status" value="1"/>
</dbReference>
<dbReference type="InterPro" id="IPR051718">
    <property type="entry name" value="ARF_GTPase-activating"/>
</dbReference>
<dbReference type="SUPFAM" id="SSF50729">
    <property type="entry name" value="PH domain-like"/>
    <property type="match status" value="1"/>
</dbReference>
<organism evidence="10">
    <name type="scientific">Salpingoeca rosetta (strain ATCC 50818 / BSB-021)</name>
    <dbReference type="NCBI Taxonomy" id="946362"/>
    <lineage>
        <taxon>Eukaryota</taxon>
        <taxon>Choanoflagellata</taxon>
        <taxon>Craspedida</taxon>
        <taxon>Salpingoecidae</taxon>
        <taxon>Salpingoeca</taxon>
    </lineage>
</organism>
<dbReference type="InParanoid" id="F2ULI3"/>
<feature type="domain" description="Arf-GAP" evidence="8">
    <location>
        <begin position="142"/>
        <end position="264"/>
    </location>
</feature>
<name>F2ULI3_SALR5</name>
<dbReference type="PANTHER" id="PTHR45705">
    <property type="entry name" value="FI20236P1"/>
    <property type="match status" value="1"/>
</dbReference>
<evidence type="ECO:0000256" key="1">
    <source>
        <dbReference type="ARBA" id="ARBA00022468"/>
    </source>
</evidence>
<dbReference type="FunFam" id="1.10.220.150:FF:000009">
    <property type="entry name" value="stromal membrane-associated protein 1 isoform X1"/>
    <property type="match status" value="1"/>
</dbReference>
<keyword evidence="4" id="KW-0862">Zinc</keyword>
<evidence type="ECO:0000259" key="8">
    <source>
        <dbReference type="PROSITE" id="PS50115"/>
    </source>
</evidence>
<evidence type="ECO:0000256" key="4">
    <source>
        <dbReference type="ARBA" id="ARBA00022833"/>
    </source>
</evidence>
<evidence type="ECO:0000256" key="2">
    <source>
        <dbReference type="ARBA" id="ARBA00022723"/>
    </source>
</evidence>
<evidence type="ECO:0000313" key="9">
    <source>
        <dbReference type="EMBL" id="EGD77982.1"/>
    </source>
</evidence>
<reference evidence="9" key="1">
    <citation type="submission" date="2009-08" db="EMBL/GenBank/DDBJ databases">
        <title>Annotation of Salpingoeca rosetta.</title>
        <authorList>
            <consortium name="The Broad Institute Genome Sequencing Platform"/>
            <person name="Russ C."/>
            <person name="Cuomo C."/>
            <person name="Burger G."/>
            <person name="Gray M.W."/>
            <person name="Holland P.W.H."/>
            <person name="King N."/>
            <person name="Lang F.B.F."/>
            <person name="Roger A.J."/>
            <person name="Ruiz-Trillo I."/>
            <person name="Young S.K."/>
            <person name="Zeng Q."/>
            <person name="Gargeya S."/>
            <person name="Alvarado L."/>
            <person name="Berlin A."/>
            <person name="Chapman S.B."/>
            <person name="Chen Z."/>
            <person name="Freedman E."/>
            <person name="Gellesch M."/>
            <person name="Goldberg J."/>
            <person name="Griggs A."/>
            <person name="Gujja S."/>
            <person name="Heilman E."/>
            <person name="Heiman D."/>
            <person name="Howarth C."/>
            <person name="Mehta T."/>
            <person name="Neiman D."/>
            <person name="Pearson M."/>
            <person name="Roberts A."/>
            <person name="Saif S."/>
            <person name="Shea T."/>
            <person name="Shenoy N."/>
            <person name="Sisk P."/>
            <person name="Stolte C."/>
            <person name="Sykes S."/>
            <person name="White J."/>
            <person name="Yandava C."/>
            <person name="Haas B."/>
            <person name="Nusbaum C."/>
            <person name="Birren B."/>
        </authorList>
    </citation>
    <scope>NUCLEOTIDE SEQUENCE [LARGE SCALE GENOMIC DNA]</scope>
    <source>
        <strain evidence="9">ATCC 50818</strain>
    </source>
</reference>
<dbReference type="InterPro" id="IPR001164">
    <property type="entry name" value="ArfGAP_dom"/>
</dbReference>
<dbReference type="Pfam" id="PF00169">
    <property type="entry name" value="PH"/>
    <property type="match status" value="1"/>
</dbReference>
<dbReference type="GO" id="GO:0005096">
    <property type="term" value="F:GTPase activator activity"/>
    <property type="evidence" value="ECO:0007669"/>
    <property type="project" value="UniProtKB-KW"/>
</dbReference>
<evidence type="ECO:0000259" key="7">
    <source>
        <dbReference type="PROSITE" id="PS50003"/>
    </source>
</evidence>
<feature type="domain" description="PH" evidence="7">
    <location>
        <begin position="3"/>
        <end position="111"/>
    </location>
</feature>
<dbReference type="FunFam" id="2.30.29.30:FF:000286">
    <property type="entry name" value="PH-protein kinase domain containing protein"/>
    <property type="match status" value="1"/>
</dbReference>
<protein>
    <submittedName>
        <fullName evidence="9">Uncharacterized protein</fullName>
    </submittedName>
</protein>
<dbReference type="SMART" id="SM00233">
    <property type="entry name" value="PH"/>
    <property type="match status" value="1"/>
</dbReference>
<dbReference type="GeneID" id="16070596"/>
<evidence type="ECO:0000256" key="5">
    <source>
        <dbReference type="PROSITE-ProRule" id="PRU00288"/>
    </source>
</evidence>
<feature type="compositionally biased region" description="Acidic residues" evidence="6">
    <location>
        <begin position="257"/>
        <end position="278"/>
    </location>
</feature>